<organism evidence="2 3">
    <name type="scientific">Cannabis sativa</name>
    <name type="common">Hemp</name>
    <name type="synonym">Marijuana</name>
    <dbReference type="NCBI Taxonomy" id="3483"/>
    <lineage>
        <taxon>Eukaryota</taxon>
        <taxon>Viridiplantae</taxon>
        <taxon>Streptophyta</taxon>
        <taxon>Embryophyta</taxon>
        <taxon>Tracheophyta</taxon>
        <taxon>Spermatophyta</taxon>
        <taxon>Magnoliopsida</taxon>
        <taxon>eudicotyledons</taxon>
        <taxon>Gunneridae</taxon>
        <taxon>Pentapetalae</taxon>
        <taxon>rosids</taxon>
        <taxon>fabids</taxon>
        <taxon>Rosales</taxon>
        <taxon>Cannabaceae</taxon>
        <taxon>Cannabis</taxon>
    </lineage>
</organism>
<proteinExistence type="predicted"/>
<dbReference type="Proteomes" id="UP000596661">
    <property type="component" value="Unassembled WGS sequence"/>
</dbReference>
<feature type="compositionally biased region" description="Basic and acidic residues" evidence="1">
    <location>
        <begin position="33"/>
        <end position="42"/>
    </location>
</feature>
<name>A0A803QKV0_CANSA</name>
<feature type="compositionally biased region" description="Basic and acidic residues" evidence="1">
    <location>
        <begin position="53"/>
        <end position="62"/>
    </location>
</feature>
<protein>
    <submittedName>
        <fullName evidence="2">Uncharacterized protein</fullName>
    </submittedName>
</protein>
<feature type="compositionally biased region" description="Polar residues" evidence="1">
    <location>
        <begin position="105"/>
        <end position="114"/>
    </location>
</feature>
<evidence type="ECO:0000313" key="2">
    <source>
        <dbReference type="EnsemblPlants" id="cds.evm.model.10.1773"/>
    </source>
</evidence>
<reference evidence="2" key="1">
    <citation type="submission" date="2021-03" db="UniProtKB">
        <authorList>
            <consortium name="EnsemblPlants"/>
        </authorList>
    </citation>
    <scope>IDENTIFICATION</scope>
</reference>
<evidence type="ECO:0000256" key="1">
    <source>
        <dbReference type="SAM" id="MobiDB-lite"/>
    </source>
</evidence>
<dbReference type="EnsemblPlants" id="evm.model.10.1773">
    <property type="protein sequence ID" value="cds.evm.model.10.1773"/>
    <property type="gene ID" value="evm.TU.10.1773"/>
</dbReference>
<accession>A0A803QKV0</accession>
<evidence type="ECO:0000313" key="3">
    <source>
        <dbReference type="Proteomes" id="UP000596661"/>
    </source>
</evidence>
<dbReference type="AlphaFoldDB" id="A0A803QKV0"/>
<dbReference type="EMBL" id="UZAU01000821">
    <property type="status" value="NOT_ANNOTATED_CDS"/>
    <property type="molecule type" value="Genomic_DNA"/>
</dbReference>
<dbReference type="Gramene" id="evm.model.10.1773">
    <property type="protein sequence ID" value="cds.evm.model.10.1773"/>
    <property type="gene ID" value="evm.TU.10.1773"/>
</dbReference>
<feature type="compositionally biased region" description="Polar residues" evidence="1">
    <location>
        <begin position="1"/>
        <end position="10"/>
    </location>
</feature>
<feature type="region of interest" description="Disordered" evidence="1">
    <location>
        <begin position="1"/>
        <end position="114"/>
    </location>
</feature>
<sequence>MEINSQNNNVELEETMHRPGKEPQGTNPLEGRNVGRELENRQLHRRLVNSNRRNAELEREAAMARVAQGGAPPTKIDPAIRHLQGRPRGSSARKNVDAPVEENNQENPTNPLKQ</sequence>
<keyword evidence="3" id="KW-1185">Reference proteome</keyword>